<evidence type="ECO:0000256" key="1">
    <source>
        <dbReference type="ARBA" id="ARBA00004752"/>
    </source>
</evidence>
<evidence type="ECO:0000256" key="2">
    <source>
        <dbReference type="ARBA" id="ARBA00005992"/>
    </source>
</evidence>
<evidence type="ECO:0000256" key="3">
    <source>
        <dbReference type="ARBA" id="ARBA00022679"/>
    </source>
</evidence>
<dbReference type="GO" id="GO:0016740">
    <property type="term" value="F:transferase activity"/>
    <property type="evidence" value="ECO:0007669"/>
    <property type="project" value="UniProtKB-KW"/>
</dbReference>
<dbReference type="SUPFAM" id="SSF141523">
    <property type="entry name" value="L,D-transpeptidase catalytic domain-like"/>
    <property type="match status" value="1"/>
</dbReference>
<dbReference type="NCBIfam" id="NF004785">
    <property type="entry name" value="PRK06132.1-2"/>
    <property type="match status" value="1"/>
</dbReference>
<evidence type="ECO:0000256" key="8">
    <source>
        <dbReference type="SAM" id="Coils"/>
    </source>
</evidence>
<name>A0A840NC03_9BRAD</name>
<feature type="domain" description="L,D-TPase catalytic" evidence="11">
    <location>
        <begin position="62"/>
        <end position="171"/>
    </location>
</feature>
<dbReference type="GO" id="GO:0018104">
    <property type="term" value="P:peptidoglycan-protein cross-linking"/>
    <property type="evidence" value="ECO:0007669"/>
    <property type="project" value="TreeGrafter"/>
</dbReference>
<dbReference type="GO" id="GO:0005576">
    <property type="term" value="C:extracellular region"/>
    <property type="evidence" value="ECO:0007669"/>
    <property type="project" value="TreeGrafter"/>
</dbReference>
<comment type="caution">
    <text evidence="12">The sequence shown here is derived from an EMBL/GenBank/DDBJ whole genome shotgun (WGS) entry which is preliminary data.</text>
</comment>
<organism evidence="12 13">
    <name type="scientific">Afipia massiliensis</name>
    <dbReference type="NCBI Taxonomy" id="211460"/>
    <lineage>
        <taxon>Bacteria</taxon>
        <taxon>Pseudomonadati</taxon>
        <taxon>Pseudomonadota</taxon>
        <taxon>Alphaproteobacteria</taxon>
        <taxon>Hyphomicrobiales</taxon>
        <taxon>Nitrobacteraceae</taxon>
        <taxon>Afipia</taxon>
    </lineage>
</organism>
<keyword evidence="6 7" id="KW-0961">Cell wall biogenesis/degradation</keyword>
<proteinExistence type="inferred from homology"/>
<dbReference type="PIRSF" id="PIRSF029342">
    <property type="entry name" value="UCP029342_ErfK/YbiS/YcfS/YnhG"/>
    <property type="match status" value="1"/>
</dbReference>
<evidence type="ECO:0000256" key="10">
    <source>
        <dbReference type="SAM" id="SignalP"/>
    </source>
</evidence>
<protein>
    <recommendedName>
        <fullName evidence="11">L,D-TPase catalytic domain-containing protein</fullName>
    </recommendedName>
</protein>
<feature type="coiled-coil region" evidence="8">
    <location>
        <begin position="202"/>
        <end position="257"/>
    </location>
</feature>
<feature type="active site" description="Nucleophile" evidence="7">
    <location>
        <position position="147"/>
    </location>
</feature>
<reference evidence="12 13" key="1">
    <citation type="submission" date="2020-08" db="EMBL/GenBank/DDBJ databases">
        <title>Genomic Encyclopedia of Type Strains, Phase IV (KMG-IV): sequencing the most valuable type-strain genomes for metagenomic binning, comparative biology and taxonomic classification.</title>
        <authorList>
            <person name="Goeker M."/>
        </authorList>
    </citation>
    <scope>NUCLEOTIDE SEQUENCE [LARGE SCALE GENOMIC DNA]</scope>
    <source>
        <strain evidence="12 13">DSM 17498</strain>
    </source>
</reference>
<evidence type="ECO:0000256" key="9">
    <source>
        <dbReference type="SAM" id="MobiDB-lite"/>
    </source>
</evidence>
<feature type="active site" description="Proton donor/acceptor" evidence="7">
    <location>
        <position position="134"/>
    </location>
</feature>
<dbReference type="Pfam" id="PF03734">
    <property type="entry name" value="YkuD"/>
    <property type="match status" value="1"/>
</dbReference>
<evidence type="ECO:0000256" key="4">
    <source>
        <dbReference type="ARBA" id="ARBA00022960"/>
    </source>
</evidence>
<evidence type="ECO:0000256" key="6">
    <source>
        <dbReference type="ARBA" id="ARBA00023316"/>
    </source>
</evidence>
<feature type="chain" id="PRO_5032698403" description="L,D-TPase catalytic domain-containing protein" evidence="10">
    <location>
        <begin position="39"/>
        <end position="519"/>
    </location>
</feature>
<dbReference type="InterPro" id="IPR016915">
    <property type="entry name" value="UCP029342"/>
</dbReference>
<dbReference type="EMBL" id="JACHIJ010000012">
    <property type="protein sequence ID" value="MBB5055181.1"/>
    <property type="molecule type" value="Genomic_DNA"/>
</dbReference>
<dbReference type="GO" id="GO:0071555">
    <property type="term" value="P:cell wall organization"/>
    <property type="evidence" value="ECO:0007669"/>
    <property type="project" value="UniProtKB-UniRule"/>
</dbReference>
<dbReference type="Gene3D" id="2.40.440.10">
    <property type="entry name" value="L,D-transpeptidase catalytic domain-like"/>
    <property type="match status" value="1"/>
</dbReference>
<keyword evidence="3" id="KW-0808">Transferase</keyword>
<dbReference type="FunFam" id="2.40.440.10:FF:000006">
    <property type="entry name" value="L,D-transpeptidase catalytic domain"/>
    <property type="match status" value="1"/>
</dbReference>
<keyword evidence="5 7" id="KW-0573">Peptidoglycan synthesis</keyword>
<feature type="compositionally biased region" description="Polar residues" evidence="9">
    <location>
        <begin position="495"/>
        <end position="505"/>
    </location>
</feature>
<keyword evidence="10" id="KW-0732">Signal</keyword>
<evidence type="ECO:0000256" key="7">
    <source>
        <dbReference type="PROSITE-ProRule" id="PRU01373"/>
    </source>
</evidence>
<accession>A0A840NC03</accession>
<dbReference type="GO" id="GO:0008360">
    <property type="term" value="P:regulation of cell shape"/>
    <property type="evidence" value="ECO:0007669"/>
    <property type="project" value="UniProtKB-UniRule"/>
</dbReference>
<comment type="similarity">
    <text evidence="2">Belongs to the YkuD family.</text>
</comment>
<gene>
    <name evidence="12" type="ORF">HNQ36_005192</name>
</gene>
<keyword evidence="4 7" id="KW-0133">Cell shape</keyword>
<evidence type="ECO:0000313" key="12">
    <source>
        <dbReference type="EMBL" id="MBB5055181.1"/>
    </source>
</evidence>
<dbReference type="PROSITE" id="PS52029">
    <property type="entry name" value="LD_TPASE"/>
    <property type="match status" value="1"/>
</dbReference>
<comment type="pathway">
    <text evidence="1 7">Cell wall biogenesis; peptidoglycan biosynthesis.</text>
</comment>
<dbReference type="NCBIfam" id="NF009120">
    <property type="entry name" value="PRK12472.1"/>
    <property type="match status" value="1"/>
</dbReference>
<dbReference type="Proteomes" id="UP000521227">
    <property type="component" value="Unassembled WGS sequence"/>
</dbReference>
<dbReference type="AlphaFoldDB" id="A0A840NC03"/>
<dbReference type="InterPro" id="IPR038063">
    <property type="entry name" value="Transpep_catalytic_dom"/>
</dbReference>
<keyword evidence="8" id="KW-0175">Coiled coil</keyword>
<dbReference type="GO" id="GO:0071972">
    <property type="term" value="F:peptidoglycan L,D-transpeptidase activity"/>
    <property type="evidence" value="ECO:0007669"/>
    <property type="project" value="TreeGrafter"/>
</dbReference>
<dbReference type="UniPathway" id="UPA00219"/>
<sequence>MVDRLTSATSTVAMRHWASSAVVMFAAMAALMAPTADAAAAKQARRAQPAETTAPREAGEPIMAIVSIKSQQVTVYDAEGWIMRAPVSTGVKERETPAGVFAIVEKNKDHRSNMYDDAAMPNMQRITWNGLALHGGPLPGYAASHGCVRMPFGFAEKLFGKTRIGMRVIISPDDAAPVDFSHPALSLFVPKAEVIASAPAKAETLSREAADAAATADEARKKAATAARESAPLAASLRKLERLKARADAELVSADKAVAAARTDQARVKAEDRKQKTAAKAAELGTQFDIAKTDASSKLDSASAAKEAAKTAQTKKADIAKAALDAKLALEPVSVYVSRATRTLYVRRNTHKPAPDGGGEVFDASIEVPVTIRDPGKSLGTHVFTAVARNDAGLRWTAVTIENGDGAKNALDRISIPKEVLDRIAPTALPRSSIVVSDEPLSEETNYRTEFVAVLSDQPQGGFITRKPSEVLMADDDSWGGNRQNDDGFGLFFQRNPNPQPSNTRRGGGQFFPPVQRGW</sequence>
<dbReference type="RefSeq" id="WP_184090570.1">
    <property type="nucleotide sequence ID" value="NZ_JACHIJ010000012.1"/>
</dbReference>
<dbReference type="CDD" id="cd16913">
    <property type="entry name" value="YkuD_like"/>
    <property type="match status" value="1"/>
</dbReference>
<dbReference type="PANTHER" id="PTHR30582:SF2">
    <property type="entry name" value="L,D-TRANSPEPTIDASE YCIB-RELATED"/>
    <property type="match status" value="1"/>
</dbReference>
<evidence type="ECO:0000259" key="11">
    <source>
        <dbReference type="PROSITE" id="PS52029"/>
    </source>
</evidence>
<evidence type="ECO:0000313" key="13">
    <source>
        <dbReference type="Proteomes" id="UP000521227"/>
    </source>
</evidence>
<evidence type="ECO:0000256" key="5">
    <source>
        <dbReference type="ARBA" id="ARBA00022984"/>
    </source>
</evidence>
<feature type="signal peptide" evidence="10">
    <location>
        <begin position="1"/>
        <end position="38"/>
    </location>
</feature>
<dbReference type="InterPro" id="IPR005490">
    <property type="entry name" value="LD_TPept_cat_dom"/>
</dbReference>
<feature type="region of interest" description="Disordered" evidence="9">
    <location>
        <begin position="495"/>
        <end position="519"/>
    </location>
</feature>
<dbReference type="PANTHER" id="PTHR30582">
    <property type="entry name" value="L,D-TRANSPEPTIDASE"/>
    <property type="match status" value="1"/>
</dbReference>
<dbReference type="InterPro" id="IPR050979">
    <property type="entry name" value="LD-transpeptidase"/>
</dbReference>